<evidence type="ECO:0000313" key="1">
    <source>
        <dbReference type="EMBL" id="RFB99966.1"/>
    </source>
</evidence>
<proteinExistence type="predicted"/>
<sequence>MPTLTPFESRQRLFAHLAAMLAYWRDLPEAQLLAGSPDADPVDERLSGFLFSTLVALDGTASLPGFDLVPRDDDEWPTTSINADVELHAVFPEGITPPKA</sequence>
<protein>
    <submittedName>
        <fullName evidence="1">Uncharacterized protein</fullName>
    </submittedName>
</protein>
<comment type="caution">
    <text evidence="1">The sequence shown here is derived from an EMBL/GenBank/DDBJ whole genome shotgun (WGS) entry which is preliminary data.</text>
</comment>
<reference evidence="1 2" key="1">
    <citation type="submission" date="2017-03" db="EMBL/GenBank/DDBJ databases">
        <title>Genome analysis of Rhizobial strains effectives or ineffectives for nitrogen fixation isolated from bean seeds.</title>
        <authorList>
            <person name="Peralta H."/>
            <person name="Aguilar-Vera A."/>
            <person name="Mora Y."/>
            <person name="Vargas-Lagunas C."/>
            <person name="Girard L."/>
            <person name="Mora J."/>
        </authorList>
    </citation>
    <scope>NUCLEOTIDE SEQUENCE [LARGE SCALE GENOMIC DNA]</scope>
    <source>
        <strain evidence="1 2">CCGM5</strain>
    </source>
</reference>
<accession>A0A3E1BXS4</accession>
<name>A0A3E1BXS4_RHILT</name>
<organism evidence="1 2">
    <name type="scientific">Rhizobium leguminosarum bv. trifolii</name>
    <dbReference type="NCBI Taxonomy" id="386"/>
    <lineage>
        <taxon>Bacteria</taxon>
        <taxon>Pseudomonadati</taxon>
        <taxon>Pseudomonadota</taxon>
        <taxon>Alphaproteobacteria</taxon>
        <taxon>Hyphomicrobiales</taxon>
        <taxon>Rhizobiaceae</taxon>
        <taxon>Rhizobium/Agrobacterium group</taxon>
        <taxon>Rhizobium</taxon>
    </lineage>
</organism>
<dbReference type="EMBL" id="NAOO01000004">
    <property type="protein sequence ID" value="RFB99966.1"/>
    <property type="molecule type" value="Genomic_DNA"/>
</dbReference>
<dbReference type="Proteomes" id="UP000256748">
    <property type="component" value="Unassembled WGS sequence"/>
</dbReference>
<gene>
    <name evidence="1" type="ORF">B5K10_05530</name>
</gene>
<dbReference type="AlphaFoldDB" id="A0A3E1BXS4"/>
<evidence type="ECO:0000313" key="2">
    <source>
        <dbReference type="Proteomes" id="UP000256748"/>
    </source>
</evidence>
<dbReference type="RefSeq" id="WP_116272635.1">
    <property type="nucleotide sequence ID" value="NZ_KZ859521.1"/>
</dbReference>